<reference evidence="2 3" key="1">
    <citation type="journal article" date="2015" name="Genome Announc.">
        <title>Draft Genome Sequence of the Terrestrial Cyanobacterium Scytonema millei VB511283, Isolated from Eastern India.</title>
        <authorList>
            <person name="Sen D."/>
            <person name="Chandrababunaidu M.M."/>
            <person name="Singh D."/>
            <person name="Sanghi N."/>
            <person name="Ghorai A."/>
            <person name="Mishra G.P."/>
            <person name="Madduluri M."/>
            <person name="Adhikary S.P."/>
            <person name="Tripathy S."/>
        </authorList>
    </citation>
    <scope>NUCLEOTIDE SEQUENCE [LARGE SCALE GENOMIC DNA]</scope>
    <source>
        <strain evidence="2 3">VB511283</strain>
    </source>
</reference>
<organism evidence="2 3">
    <name type="scientific">Scytonema millei VB511283</name>
    <dbReference type="NCBI Taxonomy" id="1245923"/>
    <lineage>
        <taxon>Bacteria</taxon>
        <taxon>Bacillati</taxon>
        <taxon>Cyanobacteriota</taxon>
        <taxon>Cyanophyceae</taxon>
        <taxon>Nostocales</taxon>
        <taxon>Scytonemataceae</taxon>
        <taxon>Scytonema</taxon>
    </lineage>
</organism>
<proteinExistence type="predicted"/>
<keyword evidence="3" id="KW-1185">Reference proteome</keyword>
<dbReference type="RefSeq" id="WP_039713669.1">
    <property type="nucleotide sequence ID" value="NZ_JTJC03000017.1"/>
</dbReference>
<feature type="region of interest" description="Disordered" evidence="1">
    <location>
        <begin position="42"/>
        <end position="72"/>
    </location>
</feature>
<feature type="compositionally biased region" description="Low complexity" evidence="1">
    <location>
        <begin position="55"/>
        <end position="71"/>
    </location>
</feature>
<accession>A0A9X5I7K9</accession>
<evidence type="ECO:0000256" key="1">
    <source>
        <dbReference type="SAM" id="MobiDB-lite"/>
    </source>
</evidence>
<sequence length="199" mass="21088">MSNFLSGIAVILSILALGFSGFTAYQVFTLQEKIAAISNNASTGTSGNAQPETIAPVSSAAPDPAATPAATNGIQPGQFVQSAIGNKAKLELLAVKRIADPEAKTRDVVNVQMRLRRLASEVNPNDAIDVAGTKARNPDTSETYEPVGYKRSSGSINLYFVRRNASSDAYVWLRIPEGVTTIDLFIPDTGAFKNVPITS</sequence>
<name>A0A9X5I7K9_9CYAN</name>
<comment type="caution">
    <text evidence="2">The sequence shown here is derived from an EMBL/GenBank/DDBJ whole genome shotgun (WGS) entry which is preliminary data.</text>
</comment>
<evidence type="ECO:0000313" key="3">
    <source>
        <dbReference type="Proteomes" id="UP000031532"/>
    </source>
</evidence>
<evidence type="ECO:0000313" key="2">
    <source>
        <dbReference type="EMBL" id="NHC38206.1"/>
    </source>
</evidence>
<dbReference type="AlphaFoldDB" id="A0A9X5I7K9"/>
<protein>
    <submittedName>
        <fullName evidence="2">Uncharacterized protein</fullName>
    </submittedName>
</protein>
<gene>
    <name evidence="2" type="ORF">QH73_0026895</name>
</gene>
<dbReference type="OrthoDB" id="513121at2"/>
<dbReference type="EMBL" id="JTJC03000017">
    <property type="protein sequence ID" value="NHC38206.1"/>
    <property type="molecule type" value="Genomic_DNA"/>
</dbReference>
<dbReference type="Proteomes" id="UP000031532">
    <property type="component" value="Unassembled WGS sequence"/>
</dbReference>
<feature type="compositionally biased region" description="Polar residues" evidence="1">
    <location>
        <begin position="42"/>
        <end position="51"/>
    </location>
</feature>